<reference evidence="7 8" key="1">
    <citation type="journal article" date="2012" name="Genome Biol.">
        <title>Genome and low-iron response of an oceanic diatom adapted to chronic iron limitation.</title>
        <authorList>
            <person name="Lommer M."/>
            <person name="Specht M."/>
            <person name="Roy A.S."/>
            <person name="Kraemer L."/>
            <person name="Andreson R."/>
            <person name="Gutowska M.A."/>
            <person name="Wolf J."/>
            <person name="Bergner S.V."/>
            <person name="Schilhabel M.B."/>
            <person name="Klostermeier U.C."/>
            <person name="Beiko R.G."/>
            <person name="Rosenstiel P."/>
            <person name="Hippler M."/>
            <person name="Laroche J."/>
        </authorList>
    </citation>
    <scope>NUCLEOTIDE SEQUENCE [LARGE SCALE GENOMIC DNA]</scope>
    <source>
        <strain evidence="7 8">CCMP1005</strain>
    </source>
</reference>
<evidence type="ECO:0000256" key="2">
    <source>
        <dbReference type="ARBA" id="ARBA00008432"/>
    </source>
</evidence>
<evidence type="ECO:0000256" key="4">
    <source>
        <dbReference type="ARBA" id="ARBA00022989"/>
    </source>
</evidence>
<feature type="transmembrane region" description="Helical" evidence="6">
    <location>
        <begin position="88"/>
        <end position="108"/>
    </location>
</feature>
<evidence type="ECO:0000313" key="8">
    <source>
        <dbReference type="Proteomes" id="UP000266841"/>
    </source>
</evidence>
<dbReference type="GO" id="GO:0015112">
    <property type="term" value="F:nitrate transmembrane transporter activity"/>
    <property type="evidence" value="ECO:0007669"/>
    <property type="project" value="InterPro"/>
</dbReference>
<feature type="transmembrane region" description="Helical" evidence="6">
    <location>
        <begin position="371"/>
        <end position="388"/>
    </location>
</feature>
<dbReference type="OrthoDB" id="39036at2759"/>
<feature type="transmembrane region" description="Helical" evidence="6">
    <location>
        <begin position="544"/>
        <end position="563"/>
    </location>
</feature>
<accession>K0T707</accession>
<dbReference type="GO" id="GO:0016020">
    <property type="term" value="C:membrane"/>
    <property type="evidence" value="ECO:0007669"/>
    <property type="project" value="UniProtKB-SubCell"/>
</dbReference>
<gene>
    <name evidence="7" type="ORF">THAOC_04919</name>
</gene>
<comment type="similarity">
    <text evidence="2">Belongs to the major facilitator superfamily. Nitrate/nitrite porter (TC 2.A.1.8) family.</text>
</comment>
<keyword evidence="8" id="KW-1185">Reference proteome</keyword>
<keyword evidence="5 6" id="KW-0472">Membrane</keyword>
<dbReference type="Pfam" id="PF07690">
    <property type="entry name" value="MFS_1"/>
    <property type="match status" value="1"/>
</dbReference>
<comment type="subcellular location">
    <subcellularLocation>
        <location evidence="1">Membrane</location>
        <topology evidence="1">Multi-pass membrane protein</topology>
    </subcellularLocation>
</comment>
<evidence type="ECO:0000313" key="7">
    <source>
        <dbReference type="EMBL" id="EJK73455.1"/>
    </source>
</evidence>
<dbReference type="Gene3D" id="1.20.1250.20">
    <property type="entry name" value="MFS general substrate transporter like domains"/>
    <property type="match status" value="2"/>
</dbReference>
<dbReference type="eggNOG" id="ENOG502RPGA">
    <property type="taxonomic scope" value="Eukaryota"/>
</dbReference>
<keyword evidence="3 6" id="KW-0812">Transmembrane</keyword>
<evidence type="ECO:0000256" key="6">
    <source>
        <dbReference type="SAM" id="Phobius"/>
    </source>
</evidence>
<feature type="transmembrane region" description="Helical" evidence="6">
    <location>
        <begin position="575"/>
        <end position="593"/>
    </location>
</feature>
<dbReference type="InterPro" id="IPR011701">
    <property type="entry name" value="MFS"/>
</dbReference>
<dbReference type="AlphaFoldDB" id="K0T707"/>
<proteinExistence type="inferred from homology"/>
<dbReference type="SUPFAM" id="SSF103473">
    <property type="entry name" value="MFS general substrate transporter"/>
    <property type="match status" value="2"/>
</dbReference>
<organism evidence="7 8">
    <name type="scientific">Thalassiosira oceanica</name>
    <name type="common">Marine diatom</name>
    <dbReference type="NCBI Taxonomy" id="159749"/>
    <lineage>
        <taxon>Eukaryota</taxon>
        <taxon>Sar</taxon>
        <taxon>Stramenopiles</taxon>
        <taxon>Ochrophyta</taxon>
        <taxon>Bacillariophyta</taxon>
        <taxon>Coscinodiscophyceae</taxon>
        <taxon>Thalassiosirophycidae</taxon>
        <taxon>Thalassiosirales</taxon>
        <taxon>Thalassiosiraceae</taxon>
        <taxon>Thalassiosira</taxon>
    </lineage>
</organism>
<dbReference type="InterPro" id="IPR044772">
    <property type="entry name" value="NO3_transporter"/>
</dbReference>
<feature type="transmembrane region" description="Helical" evidence="6">
    <location>
        <begin position="196"/>
        <end position="217"/>
    </location>
</feature>
<comment type="caution">
    <text evidence="7">The sequence shown here is derived from an EMBL/GenBank/DDBJ whole genome shotgun (WGS) entry which is preliminary data.</text>
</comment>
<feature type="transmembrane region" description="Helical" evidence="6">
    <location>
        <begin position="643"/>
        <end position="664"/>
    </location>
</feature>
<protein>
    <recommendedName>
        <fullName evidence="9">Major facilitator superfamily (MFS) profile domain-containing protein</fullName>
    </recommendedName>
</protein>
<evidence type="ECO:0000256" key="1">
    <source>
        <dbReference type="ARBA" id="ARBA00004141"/>
    </source>
</evidence>
<evidence type="ECO:0000256" key="5">
    <source>
        <dbReference type="ARBA" id="ARBA00023136"/>
    </source>
</evidence>
<feature type="transmembrane region" description="Helical" evidence="6">
    <location>
        <begin position="441"/>
        <end position="460"/>
    </location>
</feature>
<dbReference type="Proteomes" id="UP000266841">
    <property type="component" value="Unassembled WGS sequence"/>
</dbReference>
<keyword evidence="4 6" id="KW-1133">Transmembrane helix</keyword>
<dbReference type="EMBL" id="AGNL01004483">
    <property type="protein sequence ID" value="EJK73455.1"/>
    <property type="molecule type" value="Genomic_DNA"/>
</dbReference>
<dbReference type="InterPro" id="IPR036259">
    <property type="entry name" value="MFS_trans_sf"/>
</dbReference>
<feature type="transmembrane region" description="Helical" evidence="6">
    <location>
        <begin position="613"/>
        <end position="636"/>
    </location>
</feature>
<sequence length="673" mass="72407">MLETDVNNEDNHIPVIGRGESIAVKRIDAAPPEAATGDEETPQDTAADIELLQASKGWVFPKVKLAVWDPEDEKQWEGIGKFIARRNLLASIPNLLCGFGVWLVWSVISTKIQKMHDKDPSVYPFADWGSPQGKDYRATLFLLPGVAGLSGGTLRIPNSFLTQVAGGRNVVYSTSILLCIPMIIAGIVLSDSDCPFNALIACAMLSGVGGGAFASSMSNISFYYPKRLQGMALGYNGGLGNLGVSISQLLAPIVMSTAYGKDPVSPAGASGWPANVSEVRMNDCFAAIVWKCWPPLTFVGHSIFRRGGSGFRCAPSLASSPSSSCPTNPTMARRGTSLALSISVRSFSFVLHNLTHAHVPHSTNPEDWMELMGFLASFIGVITLITTRDSAMLKTSGGQVAHKFLLVLLACACEHIFMMLSPSKARARVKKQVIIFKRKHTYVMTWLYIMCFGSFIGYSGSFPKLIVDLFGYLTGDGCVEDGIFELGGNQATCEAAGGTWETDYDYPNPNAPNGSKVAWLGAFVGSMIRPVGGIMADKYGGAKMTMLAIIWTTAAAFGQGALVNTCRQLDDPTKYYGVFIFLFLCLFLGTGFMNGTTFRTIGVLFPPEESGPVLGWSSAIASYGAFIIPVMFGIALKAGAPEVTFYGLGGYYVTCAFLNFWYYIRPGAEKPGV</sequence>
<feature type="transmembrane region" description="Helical" evidence="6">
    <location>
        <begin position="169"/>
        <end position="190"/>
    </location>
</feature>
<name>K0T707_THAOC</name>
<evidence type="ECO:0008006" key="9">
    <source>
        <dbReference type="Google" id="ProtNLM"/>
    </source>
</evidence>
<feature type="transmembrane region" description="Helical" evidence="6">
    <location>
        <begin position="138"/>
        <end position="157"/>
    </location>
</feature>
<dbReference type="PANTHER" id="PTHR23515">
    <property type="entry name" value="HIGH-AFFINITY NITRATE TRANSPORTER 2.3"/>
    <property type="match status" value="1"/>
</dbReference>
<evidence type="ECO:0000256" key="3">
    <source>
        <dbReference type="ARBA" id="ARBA00022692"/>
    </source>
</evidence>